<dbReference type="InterPro" id="IPR036404">
    <property type="entry name" value="Jacalin-like_lectin_dom_sf"/>
</dbReference>
<dbReference type="InterPro" id="IPR036691">
    <property type="entry name" value="Endo/exonu/phosph_ase_sf"/>
</dbReference>
<dbReference type="Proteomes" id="UP001596011">
    <property type="component" value="Unassembled WGS sequence"/>
</dbReference>
<comment type="caution">
    <text evidence="3">The sequence shown here is derived from an EMBL/GenBank/DDBJ whole genome shotgun (WGS) entry which is preliminary data.</text>
</comment>
<gene>
    <name evidence="3" type="ORF">ACFO6V_03575</name>
</gene>
<reference evidence="4" key="1">
    <citation type="journal article" date="2019" name="Int. J. Syst. Evol. Microbiol.">
        <title>The Global Catalogue of Microorganisms (GCM) 10K type strain sequencing project: providing services to taxonomists for standard genome sequencing and annotation.</title>
        <authorList>
            <consortium name="The Broad Institute Genomics Platform"/>
            <consortium name="The Broad Institute Genome Sequencing Center for Infectious Disease"/>
            <person name="Wu L."/>
            <person name="Ma J."/>
        </authorList>
    </citation>
    <scope>NUCLEOTIDE SEQUENCE [LARGE SCALE GENOMIC DNA]</scope>
    <source>
        <strain evidence="4">CCUG 42722</strain>
    </source>
</reference>
<feature type="chain" id="PRO_5046241938" evidence="1">
    <location>
        <begin position="38"/>
        <end position="457"/>
    </location>
</feature>
<keyword evidence="4" id="KW-1185">Reference proteome</keyword>
<dbReference type="CDD" id="cd09615">
    <property type="entry name" value="Jacalin_EEP"/>
    <property type="match status" value="1"/>
</dbReference>
<name>A0ABV9HBD9_9MICO</name>
<dbReference type="Pfam" id="PF22669">
    <property type="entry name" value="Exo_endo_phos2"/>
    <property type="match status" value="1"/>
</dbReference>
<dbReference type="PANTHER" id="PTHR16320:SF1">
    <property type="entry name" value="SPHINGOMYELINASE DDB_G0288017"/>
    <property type="match status" value="1"/>
</dbReference>
<feature type="domain" description="Jacalin-type lectin" evidence="2">
    <location>
        <begin position="317"/>
        <end position="456"/>
    </location>
</feature>
<accession>A0ABV9HBD9</accession>
<proteinExistence type="predicted"/>
<organism evidence="3 4">
    <name type="scientific">Promicromonospora alba</name>
    <dbReference type="NCBI Taxonomy" id="1616110"/>
    <lineage>
        <taxon>Bacteria</taxon>
        <taxon>Bacillati</taxon>
        <taxon>Actinomycetota</taxon>
        <taxon>Actinomycetes</taxon>
        <taxon>Micrococcales</taxon>
        <taxon>Promicromonosporaceae</taxon>
        <taxon>Promicromonospora</taxon>
    </lineage>
</organism>
<keyword evidence="1" id="KW-0732">Signal</keyword>
<feature type="signal peptide" evidence="1">
    <location>
        <begin position="1"/>
        <end position="37"/>
    </location>
</feature>
<dbReference type="RefSeq" id="WP_377132302.1">
    <property type="nucleotide sequence ID" value="NZ_JBHSFI010000002.1"/>
</dbReference>
<evidence type="ECO:0000259" key="2">
    <source>
        <dbReference type="PROSITE" id="PS51752"/>
    </source>
</evidence>
<dbReference type="Gene3D" id="3.60.10.10">
    <property type="entry name" value="Endonuclease/exonuclease/phosphatase"/>
    <property type="match status" value="1"/>
</dbReference>
<dbReference type="SUPFAM" id="SSF51101">
    <property type="entry name" value="Mannose-binding lectins"/>
    <property type="match status" value="1"/>
</dbReference>
<dbReference type="Pfam" id="PF01419">
    <property type="entry name" value="Jacalin"/>
    <property type="match status" value="1"/>
</dbReference>
<protein>
    <submittedName>
        <fullName evidence="3">Jacalin-like lectin</fullName>
    </submittedName>
</protein>
<dbReference type="EMBL" id="JBHSFI010000002">
    <property type="protein sequence ID" value="MFC4627298.1"/>
    <property type="molecule type" value="Genomic_DNA"/>
</dbReference>
<dbReference type="InterPro" id="IPR001229">
    <property type="entry name" value="Jacalin-like_lectin_dom"/>
</dbReference>
<dbReference type="SUPFAM" id="SSF56219">
    <property type="entry name" value="DNase I-like"/>
    <property type="match status" value="1"/>
</dbReference>
<evidence type="ECO:0000313" key="4">
    <source>
        <dbReference type="Proteomes" id="UP001596011"/>
    </source>
</evidence>
<evidence type="ECO:0000313" key="3">
    <source>
        <dbReference type="EMBL" id="MFC4627298.1"/>
    </source>
</evidence>
<dbReference type="Gene3D" id="2.100.10.30">
    <property type="entry name" value="Jacalin-like lectin domain"/>
    <property type="match status" value="1"/>
</dbReference>
<sequence length="457" mass="48132">MRTRKAFARPALATAALATIVPLVAAIGLAAPASASASGPASPSAVTSGSFSILSYNIAGLPLGIGDGDPETNTPIIGSRLAPYDVVQVQEDFNYHAALYAADRHPHRTPTSGGVPFGSGLNTLSDLPFEDFERVAWADCSSGSGDCLTPKGFTFMRARLAEGVWVDLYNLHTDAGVEPGDLAARRANLAQLTTFIRSRSAGNAVIVYGDTNTRYTRADDTIAELASANGLTDPWVDLVRGGDAPDKGAPALVCDDATVDETCEVVDKVLYRGGNHVALDAVEYRNDHAAFRDGAGKNLSDHYPIAVELNWSLSPGFRMSDQFGGPHGTFFTDVDDLTASSRPTELRVRGASRVDQIGLTLAGGTRVEHGGSGGTLGTLALASGEYPVSLHLCQVKHEDHTRIAYARFTTSTGRTLAGGTSNSDCTTYTAPSGWQIAGFHGRAGDELDKVGVIYTRR</sequence>
<dbReference type="PROSITE" id="PS51752">
    <property type="entry name" value="JACALIN_LECTIN"/>
    <property type="match status" value="1"/>
</dbReference>
<dbReference type="InterPro" id="IPR038772">
    <property type="entry name" value="Sph/SMPD2-like"/>
</dbReference>
<evidence type="ECO:0000256" key="1">
    <source>
        <dbReference type="SAM" id="SignalP"/>
    </source>
</evidence>
<dbReference type="SMART" id="SM00915">
    <property type="entry name" value="Jacalin"/>
    <property type="match status" value="1"/>
</dbReference>
<dbReference type="InterPro" id="IPR000300">
    <property type="entry name" value="IPPc"/>
</dbReference>
<dbReference type="PANTHER" id="PTHR16320">
    <property type="entry name" value="SPHINGOMYELINASE FAMILY MEMBER"/>
    <property type="match status" value="1"/>
</dbReference>